<dbReference type="PANTHER" id="PTHR30250">
    <property type="entry name" value="PST FAMILY PREDICTED COLANIC ACID TRANSPORTER"/>
    <property type="match status" value="1"/>
</dbReference>
<organism evidence="8 10">
    <name type="scientific">Clostridium cochlearium</name>
    <dbReference type="NCBI Taxonomy" id="1494"/>
    <lineage>
        <taxon>Bacteria</taxon>
        <taxon>Bacillati</taxon>
        <taxon>Bacillota</taxon>
        <taxon>Clostridia</taxon>
        <taxon>Eubacteriales</taxon>
        <taxon>Clostridiaceae</taxon>
        <taxon>Clostridium</taxon>
    </lineage>
</organism>
<evidence type="ECO:0000313" key="8">
    <source>
        <dbReference type="EMBL" id="SQB35003.1"/>
    </source>
</evidence>
<feature type="transmembrane region" description="Helical" evidence="6">
    <location>
        <begin position="358"/>
        <end position="378"/>
    </location>
</feature>
<evidence type="ECO:0000256" key="1">
    <source>
        <dbReference type="ARBA" id="ARBA00004651"/>
    </source>
</evidence>
<dbReference type="PIRSF" id="PIRSF038958">
    <property type="entry name" value="PG_synth_SpoVB"/>
    <property type="match status" value="1"/>
</dbReference>
<evidence type="ECO:0000256" key="3">
    <source>
        <dbReference type="ARBA" id="ARBA00022692"/>
    </source>
</evidence>
<keyword evidence="3 6" id="KW-0812">Transmembrane</keyword>
<dbReference type="Proteomes" id="UP000198811">
    <property type="component" value="Unassembled WGS sequence"/>
</dbReference>
<dbReference type="PANTHER" id="PTHR30250:SF21">
    <property type="entry name" value="LIPID II FLIPPASE MURJ"/>
    <property type="match status" value="1"/>
</dbReference>
<feature type="transmembrane region" description="Helical" evidence="6">
    <location>
        <begin position="47"/>
        <end position="69"/>
    </location>
</feature>
<dbReference type="InterPro" id="IPR002797">
    <property type="entry name" value="Polysacc_synth"/>
</dbReference>
<evidence type="ECO:0000313" key="7">
    <source>
        <dbReference type="EMBL" id="SDK82177.1"/>
    </source>
</evidence>
<dbReference type="CDD" id="cd13124">
    <property type="entry name" value="MATE_SpoVB_like"/>
    <property type="match status" value="1"/>
</dbReference>
<protein>
    <submittedName>
        <fullName evidence="8">Stage V sporulation protein B</fullName>
    </submittedName>
</protein>
<feature type="transmembrane region" description="Helical" evidence="6">
    <location>
        <begin position="185"/>
        <end position="205"/>
    </location>
</feature>
<feature type="transmembrane region" description="Helical" evidence="6">
    <location>
        <begin position="90"/>
        <end position="108"/>
    </location>
</feature>
<dbReference type="GeneID" id="70576742"/>
<feature type="transmembrane region" description="Helical" evidence="6">
    <location>
        <begin position="323"/>
        <end position="346"/>
    </location>
</feature>
<dbReference type="EMBL" id="UAWC01000020">
    <property type="protein sequence ID" value="SQB35003.1"/>
    <property type="molecule type" value="Genomic_DNA"/>
</dbReference>
<feature type="transmembrane region" description="Helical" evidence="6">
    <location>
        <begin position="487"/>
        <end position="511"/>
    </location>
</feature>
<evidence type="ECO:0000313" key="9">
    <source>
        <dbReference type="Proteomes" id="UP000198811"/>
    </source>
</evidence>
<feature type="transmembrane region" description="Helical" evidence="6">
    <location>
        <begin position="385"/>
        <end position="406"/>
    </location>
</feature>
<sequence>MKEQSTTKGFAILSLAGMMVKVLSLLYIPFLRVIITDEGYGVYGAAYSVYVFIFVLTNSGIPVAISKLISELTAMGNYKDAVKTFKIARFMLLIIGIVMTCLMLFFSAPISKIINQKRAYLSIIALSPAVLFTSIASSYRGYFQGLGNMTPTAISQVIEQVGNTIFTLLFALFLINYGLEAGCAGATMGTSIGAFLSAIFLVIVYEKNKKIKIPSKFREVEIKRYTNKEIVSKIINYGIPITVCVGMTYAGDLIDLSNTMARLIAGGQLESQASRLYGFLVKYKQLINVPIAIVTSLAVAILPAISSAAAINDKETVKSKIRYAFRLCFLISVPSAVGLGILSGSIFNMLKFGDGSYLMKYGSIVVVLMSVMQIQTTILQSIGKLYTATLYAVIGIVCKVVANYFLIAIPSLNILGAIYGSIIGYVVPIVLNHRMLLKSLNIKFKLLEQAKKPIIASVFMGIVVGTSKLFLVKFFNLTSKGYFANTTVTLIAVILGMYSYLFAMVITGGITKEDFEVFPRRLNKFIPKFIMAKMK</sequence>
<dbReference type="InterPro" id="IPR024923">
    <property type="entry name" value="PG_synth_SpoVB"/>
</dbReference>
<evidence type="ECO:0000313" key="10">
    <source>
        <dbReference type="Proteomes" id="UP000250223"/>
    </source>
</evidence>
<feature type="transmembrane region" description="Helical" evidence="6">
    <location>
        <begin position="454"/>
        <end position="475"/>
    </location>
</feature>
<dbReference type="STRING" id="1494.SAMN05216497_101102"/>
<feature type="transmembrane region" description="Helical" evidence="6">
    <location>
        <begin position="12"/>
        <end position="35"/>
    </location>
</feature>
<dbReference type="GO" id="GO:0005886">
    <property type="term" value="C:plasma membrane"/>
    <property type="evidence" value="ECO:0007669"/>
    <property type="project" value="UniProtKB-SubCell"/>
</dbReference>
<feature type="transmembrane region" description="Helical" evidence="6">
    <location>
        <begin position="412"/>
        <end position="433"/>
    </location>
</feature>
<dbReference type="AlphaFoldDB" id="A0A239ZPL5"/>
<keyword evidence="4 6" id="KW-1133">Transmembrane helix</keyword>
<accession>A0A239ZPL5</accession>
<evidence type="ECO:0000256" key="2">
    <source>
        <dbReference type="ARBA" id="ARBA00022475"/>
    </source>
</evidence>
<keyword evidence="9" id="KW-1185">Reference proteome</keyword>
<feature type="transmembrane region" description="Helical" evidence="6">
    <location>
        <begin position="287"/>
        <end position="311"/>
    </location>
</feature>
<dbReference type="InterPro" id="IPR050833">
    <property type="entry name" value="Poly_Biosynth_Transport"/>
</dbReference>
<reference evidence="7 9" key="1">
    <citation type="submission" date="2016-10" db="EMBL/GenBank/DDBJ databases">
        <authorList>
            <person name="Varghese N."/>
            <person name="Submissions S."/>
        </authorList>
    </citation>
    <scope>NUCLEOTIDE SEQUENCE [LARGE SCALE GENOMIC DNA]</scope>
    <source>
        <strain evidence="7 9">NLAE-zl-C224</strain>
    </source>
</reference>
<name>A0A239ZPL5_CLOCO</name>
<evidence type="ECO:0000256" key="5">
    <source>
        <dbReference type="ARBA" id="ARBA00023136"/>
    </source>
</evidence>
<dbReference type="Pfam" id="PF01943">
    <property type="entry name" value="Polysacc_synt"/>
    <property type="match status" value="1"/>
</dbReference>
<feature type="transmembrane region" description="Helical" evidence="6">
    <location>
        <begin position="160"/>
        <end position="179"/>
    </location>
</feature>
<evidence type="ECO:0000256" key="4">
    <source>
        <dbReference type="ARBA" id="ARBA00022989"/>
    </source>
</evidence>
<keyword evidence="5 6" id="KW-0472">Membrane</keyword>
<proteinExistence type="predicted"/>
<comment type="subcellular location">
    <subcellularLocation>
        <location evidence="1">Cell membrane</location>
        <topology evidence="1">Multi-pass membrane protein</topology>
    </subcellularLocation>
</comment>
<dbReference type="EMBL" id="FNGL01000001">
    <property type="protein sequence ID" value="SDK82177.1"/>
    <property type="molecule type" value="Genomic_DNA"/>
</dbReference>
<feature type="transmembrane region" description="Helical" evidence="6">
    <location>
        <begin position="120"/>
        <end position="139"/>
    </location>
</feature>
<dbReference type="Proteomes" id="UP000250223">
    <property type="component" value="Unassembled WGS sequence"/>
</dbReference>
<gene>
    <name evidence="8" type="primary">ytgP_2</name>
    <name evidence="8" type="ORF">NCTC13028_01599</name>
    <name evidence="7" type="ORF">SAMN05216497_101102</name>
</gene>
<dbReference type="RefSeq" id="WP_089862975.1">
    <property type="nucleotide sequence ID" value="NZ_CP173238.1"/>
</dbReference>
<keyword evidence="2" id="KW-1003">Cell membrane</keyword>
<reference evidence="8 10" key="2">
    <citation type="submission" date="2018-06" db="EMBL/GenBank/DDBJ databases">
        <authorList>
            <consortium name="Pathogen Informatics"/>
            <person name="Doyle S."/>
        </authorList>
    </citation>
    <scope>NUCLEOTIDE SEQUENCE [LARGE SCALE GENOMIC DNA]</scope>
    <source>
        <strain evidence="8 10">NCTC13028</strain>
    </source>
</reference>
<dbReference type="OrthoDB" id="9775950at2"/>
<evidence type="ECO:0000256" key="6">
    <source>
        <dbReference type="SAM" id="Phobius"/>
    </source>
</evidence>
<feature type="transmembrane region" description="Helical" evidence="6">
    <location>
        <begin position="234"/>
        <end position="251"/>
    </location>
</feature>